<evidence type="ECO:0008006" key="3">
    <source>
        <dbReference type="Google" id="ProtNLM"/>
    </source>
</evidence>
<dbReference type="AlphaFoldDB" id="A0A8H6J579"/>
<protein>
    <recommendedName>
        <fullName evidence="3">Heterokaryon incompatibility protein</fullName>
    </recommendedName>
</protein>
<sequence>MICHTCRTRLLFYDVGEYFRSRHELCLLHHEACKDLLQSLEAGCYICNRLWATLGSGERNIAEGPAGRPLTRRQTITDLARDATVTVPQRAVTLLRIRQARDGNDYYYVDIAFCPKTSSFEPESEVQLKKRETTLPDDTKSDRSMTLAKSWVTECSMDHKQCAEMLRGHPLESLRQLYQDAANVTKQLGRESAQMHDIFLNSFCNISAAHATDAHKSLFCRRDPDAHVPHATELRVNGRNAAYSISDAYFWKTGVSEVLINTKAWVLQERILAPRILYFGERHIAWECWEKDTVDIFPRGVLPASWKLKNAREQEGLDSGTPKNTHGRLLWKEMVEVYTASDLTFPEDELIALSAVAKRMSSILAEQYVAGMWLGQLEVELLWSIAERRPATTPTRGYCAPS</sequence>
<comment type="caution">
    <text evidence="1">The sequence shown here is derived from an EMBL/GenBank/DDBJ whole genome shotgun (WGS) entry which is preliminary data.</text>
</comment>
<evidence type="ECO:0000313" key="2">
    <source>
        <dbReference type="Proteomes" id="UP000652219"/>
    </source>
</evidence>
<name>A0A8H6J579_9PEZI</name>
<evidence type="ECO:0000313" key="1">
    <source>
        <dbReference type="EMBL" id="KAF6806333.1"/>
    </source>
</evidence>
<dbReference type="EMBL" id="WIGN01000161">
    <property type="protein sequence ID" value="KAF6806333.1"/>
    <property type="molecule type" value="Genomic_DNA"/>
</dbReference>
<dbReference type="PANTHER" id="PTHR33112:SF11">
    <property type="entry name" value="HETEROKARYON INCOMPATIBILITY DOMAIN-CONTAINING PROTEIN"/>
    <property type="match status" value="1"/>
</dbReference>
<accession>A0A8H6J579</accession>
<organism evidence="1 2">
    <name type="scientific">Colletotrichum sojae</name>
    <dbReference type="NCBI Taxonomy" id="2175907"/>
    <lineage>
        <taxon>Eukaryota</taxon>
        <taxon>Fungi</taxon>
        <taxon>Dikarya</taxon>
        <taxon>Ascomycota</taxon>
        <taxon>Pezizomycotina</taxon>
        <taxon>Sordariomycetes</taxon>
        <taxon>Hypocreomycetidae</taxon>
        <taxon>Glomerellales</taxon>
        <taxon>Glomerellaceae</taxon>
        <taxon>Colletotrichum</taxon>
        <taxon>Colletotrichum orchidearum species complex</taxon>
    </lineage>
</organism>
<dbReference type="Proteomes" id="UP000652219">
    <property type="component" value="Unassembled WGS sequence"/>
</dbReference>
<gene>
    <name evidence="1" type="ORF">CSOJ01_08909</name>
</gene>
<keyword evidence="2" id="KW-1185">Reference proteome</keyword>
<reference evidence="1 2" key="1">
    <citation type="journal article" date="2020" name="Phytopathology">
        <title>Genome Sequence Resources of Colletotrichum truncatum, C. plurivorum, C. musicola, and C. sojae: Four Species Pathogenic to Soybean (Glycine max).</title>
        <authorList>
            <person name="Rogerio F."/>
            <person name="Boufleur T.R."/>
            <person name="Ciampi-Guillardi M."/>
            <person name="Sukno S.A."/>
            <person name="Thon M.R."/>
            <person name="Massola Junior N.S."/>
            <person name="Baroncelli R."/>
        </authorList>
    </citation>
    <scope>NUCLEOTIDE SEQUENCE [LARGE SCALE GENOMIC DNA]</scope>
    <source>
        <strain evidence="1 2">LFN0009</strain>
    </source>
</reference>
<proteinExistence type="predicted"/>
<dbReference type="PANTHER" id="PTHR33112">
    <property type="entry name" value="DOMAIN PROTEIN, PUTATIVE-RELATED"/>
    <property type="match status" value="1"/>
</dbReference>